<dbReference type="PRINTS" id="PR00463">
    <property type="entry name" value="EP450I"/>
</dbReference>
<dbReference type="AlphaFoldDB" id="A0A8X6IDU8"/>
<evidence type="ECO:0000256" key="6">
    <source>
        <dbReference type="ARBA" id="ARBA00022723"/>
    </source>
</evidence>
<dbReference type="Proteomes" id="UP000886998">
    <property type="component" value="Unassembled WGS sequence"/>
</dbReference>
<evidence type="ECO:0000256" key="13">
    <source>
        <dbReference type="PIRSR" id="PIRSR602401-1"/>
    </source>
</evidence>
<dbReference type="PROSITE" id="PS00086">
    <property type="entry name" value="CYTOCHROME_P450"/>
    <property type="match status" value="1"/>
</dbReference>
<keyword evidence="12" id="KW-0472">Membrane</keyword>
<dbReference type="GO" id="GO:0020037">
    <property type="term" value="F:heme binding"/>
    <property type="evidence" value="ECO:0007669"/>
    <property type="project" value="InterPro"/>
</dbReference>
<dbReference type="GO" id="GO:0004497">
    <property type="term" value="F:monooxygenase activity"/>
    <property type="evidence" value="ECO:0007669"/>
    <property type="project" value="UniProtKB-KW"/>
</dbReference>
<evidence type="ECO:0000256" key="1">
    <source>
        <dbReference type="ARBA" id="ARBA00001971"/>
    </source>
</evidence>
<evidence type="ECO:0000256" key="9">
    <source>
        <dbReference type="ARBA" id="ARBA00023002"/>
    </source>
</evidence>
<dbReference type="Gene3D" id="1.10.630.10">
    <property type="entry name" value="Cytochrome P450"/>
    <property type="match status" value="1"/>
</dbReference>
<name>A0A8X6IDU8_9ARAC</name>
<evidence type="ECO:0000313" key="15">
    <source>
        <dbReference type="EMBL" id="GFS41144.1"/>
    </source>
</evidence>
<comment type="similarity">
    <text evidence="4 14">Belongs to the cytochrome P450 family.</text>
</comment>
<gene>
    <name evidence="15" type="primary">CYP3A5</name>
    <name evidence="15" type="ORF">TNIN_66521</name>
</gene>
<evidence type="ECO:0000256" key="5">
    <source>
        <dbReference type="ARBA" id="ARBA00022617"/>
    </source>
</evidence>
<dbReference type="GO" id="GO:0005506">
    <property type="term" value="F:iron ion binding"/>
    <property type="evidence" value="ECO:0007669"/>
    <property type="project" value="InterPro"/>
</dbReference>
<dbReference type="GO" id="GO:0005789">
    <property type="term" value="C:endoplasmic reticulum membrane"/>
    <property type="evidence" value="ECO:0007669"/>
    <property type="project" value="UniProtKB-SubCell"/>
</dbReference>
<comment type="cofactor">
    <cofactor evidence="1 13">
        <name>heme</name>
        <dbReference type="ChEBI" id="CHEBI:30413"/>
    </cofactor>
</comment>
<sequence length="531" mass="61978">MESPNVKLTAGSIWQRIVDATSKMSKPELFVLVAANGVVIFLCTKIWYYSEVYNPWRNSKIKWAKRTFWYGSYKDNLKRPLHEVENRRYEKLSKNIMYGYFQGACPFISLCKPHYVSGIRSCASKEVFVTGNEAIDSTLSYFETDRWQRVRNKIGKVLSRENEMFRYAFEDVVEKMYTLVNIIKNDFGNGRPINVKRMFDAFAFDATCNSLLLTEYETIKNPDNDLLKEIRRILDTSDKFASKMILKSHFPKIAEWIKSRSIDKDPTYFKKEVHNIIYEKYWHEKADFYLVKNVLQAMFSFDVNLAGSEIMKTGLRLEDTTHQFFYYVVFGSQKVSTLVTMACYLLARHEDVQNDLRKEIYEAIIRDRGVFPYNSFDDIKYLNLVIKETLRMYPPVTRIERVMEKKLNIKNASGYVPKGAHVTIPICGIHRGPNYENPKRFDPSRFIRNPPPVEKFLPFGMGNRKCIGETFAEMVTKIMLVYIVGSFDIAVCPHTKIPPKFGLGTHAFLSVEDMVLTLTTRRDSPIQMRRL</sequence>
<evidence type="ECO:0000256" key="12">
    <source>
        <dbReference type="ARBA" id="ARBA00023136"/>
    </source>
</evidence>
<evidence type="ECO:0000256" key="11">
    <source>
        <dbReference type="ARBA" id="ARBA00023033"/>
    </source>
</evidence>
<evidence type="ECO:0000256" key="7">
    <source>
        <dbReference type="ARBA" id="ARBA00022824"/>
    </source>
</evidence>
<dbReference type="Pfam" id="PF00067">
    <property type="entry name" value="p450"/>
    <property type="match status" value="1"/>
</dbReference>
<comment type="caution">
    <text evidence="15">The sequence shown here is derived from an EMBL/GenBank/DDBJ whole genome shotgun (WGS) entry which is preliminary data.</text>
</comment>
<dbReference type="InterPro" id="IPR001128">
    <property type="entry name" value="Cyt_P450"/>
</dbReference>
<evidence type="ECO:0000313" key="16">
    <source>
        <dbReference type="Proteomes" id="UP000886998"/>
    </source>
</evidence>
<keyword evidence="11 14" id="KW-0503">Monooxygenase</keyword>
<evidence type="ECO:0000256" key="10">
    <source>
        <dbReference type="ARBA" id="ARBA00023004"/>
    </source>
</evidence>
<keyword evidence="7" id="KW-0256">Endoplasmic reticulum</keyword>
<organism evidence="15 16">
    <name type="scientific">Trichonephila inaurata madagascariensis</name>
    <dbReference type="NCBI Taxonomy" id="2747483"/>
    <lineage>
        <taxon>Eukaryota</taxon>
        <taxon>Metazoa</taxon>
        <taxon>Ecdysozoa</taxon>
        <taxon>Arthropoda</taxon>
        <taxon>Chelicerata</taxon>
        <taxon>Arachnida</taxon>
        <taxon>Araneae</taxon>
        <taxon>Araneomorphae</taxon>
        <taxon>Entelegynae</taxon>
        <taxon>Araneoidea</taxon>
        <taxon>Nephilidae</taxon>
        <taxon>Trichonephila</taxon>
        <taxon>Trichonephila inaurata</taxon>
    </lineage>
</organism>
<feature type="binding site" description="axial binding residue" evidence="13">
    <location>
        <position position="466"/>
    </location>
    <ligand>
        <name>heme</name>
        <dbReference type="ChEBI" id="CHEBI:30413"/>
    </ligand>
    <ligandPart>
        <name>Fe</name>
        <dbReference type="ChEBI" id="CHEBI:18248"/>
    </ligandPart>
</feature>
<reference evidence="15" key="1">
    <citation type="submission" date="2020-08" db="EMBL/GenBank/DDBJ databases">
        <title>Multicomponent nature underlies the extraordinary mechanical properties of spider dragline silk.</title>
        <authorList>
            <person name="Kono N."/>
            <person name="Nakamura H."/>
            <person name="Mori M."/>
            <person name="Yoshida Y."/>
            <person name="Ohtoshi R."/>
            <person name="Malay A.D."/>
            <person name="Moran D.A.P."/>
            <person name="Tomita M."/>
            <person name="Numata K."/>
            <person name="Arakawa K."/>
        </authorList>
    </citation>
    <scope>NUCLEOTIDE SEQUENCE</scope>
</reference>
<dbReference type="EMBL" id="BMAV01025387">
    <property type="protein sequence ID" value="GFS41144.1"/>
    <property type="molecule type" value="Genomic_DNA"/>
</dbReference>
<keyword evidence="16" id="KW-1185">Reference proteome</keyword>
<evidence type="ECO:0000256" key="4">
    <source>
        <dbReference type="ARBA" id="ARBA00010617"/>
    </source>
</evidence>
<proteinExistence type="inferred from homology"/>
<evidence type="ECO:0000256" key="3">
    <source>
        <dbReference type="ARBA" id="ARBA00004406"/>
    </source>
</evidence>
<dbReference type="InterPro" id="IPR036396">
    <property type="entry name" value="Cyt_P450_sf"/>
</dbReference>
<dbReference type="PANTHER" id="PTHR24292">
    <property type="entry name" value="CYTOCHROME P450"/>
    <property type="match status" value="1"/>
</dbReference>
<dbReference type="InterPro" id="IPR050476">
    <property type="entry name" value="Insect_CytP450_Detox"/>
</dbReference>
<dbReference type="PANTHER" id="PTHR24292:SF54">
    <property type="entry name" value="CYP9F3-RELATED"/>
    <property type="match status" value="1"/>
</dbReference>
<evidence type="ECO:0000256" key="14">
    <source>
        <dbReference type="RuleBase" id="RU000461"/>
    </source>
</evidence>
<dbReference type="SUPFAM" id="SSF48264">
    <property type="entry name" value="Cytochrome P450"/>
    <property type="match status" value="1"/>
</dbReference>
<dbReference type="GO" id="GO:0016705">
    <property type="term" value="F:oxidoreductase activity, acting on paired donors, with incorporation or reduction of molecular oxygen"/>
    <property type="evidence" value="ECO:0007669"/>
    <property type="project" value="InterPro"/>
</dbReference>
<dbReference type="InterPro" id="IPR002401">
    <property type="entry name" value="Cyt_P450_E_grp-I"/>
</dbReference>
<comment type="subcellular location">
    <subcellularLocation>
        <location evidence="3">Endoplasmic reticulum membrane</location>
        <topology evidence="3">Peripheral membrane protein</topology>
    </subcellularLocation>
    <subcellularLocation>
        <location evidence="2">Microsome membrane</location>
        <topology evidence="2">Peripheral membrane protein</topology>
    </subcellularLocation>
</comment>
<keyword evidence="8" id="KW-0492">Microsome</keyword>
<protein>
    <submittedName>
        <fullName evidence="15">Cytochrome P450 3A5</fullName>
    </submittedName>
</protein>
<evidence type="ECO:0000256" key="2">
    <source>
        <dbReference type="ARBA" id="ARBA00004174"/>
    </source>
</evidence>
<keyword evidence="10 13" id="KW-0408">Iron</keyword>
<dbReference type="OrthoDB" id="1372046at2759"/>
<dbReference type="PRINTS" id="PR00385">
    <property type="entry name" value="P450"/>
</dbReference>
<accession>A0A8X6IDU8</accession>
<keyword evidence="9 14" id="KW-0560">Oxidoreductase</keyword>
<keyword evidence="5 13" id="KW-0349">Heme</keyword>
<keyword evidence="6 13" id="KW-0479">Metal-binding</keyword>
<dbReference type="InterPro" id="IPR017972">
    <property type="entry name" value="Cyt_P450_CS"/>
</dbReference>
<evidence type="ECO:0000256" key="8">
    <source>
        <dbReference type="ARBA" id="ARBA00022848"/>
    </source>
</evidence>